<gene>
    <name evidence="5" type="primary">9C20.4a</name>
</gene>
<dbReference type="PROSITE" id="PS50966">
    <property type="entry name" value="ZF_SWIM"/>
    <property type="match status" value="1"/>
</dbReference>
<keyword evidence="2" id="KW-0479">Metal-binding</keyword>
<dbReference type="InterPro" id="IPR007527">
    <property type="entry name" value="Znf_SWIM"/>
</dbReference>
<dbReference type="PANTHER" id="PTHR31669:SF217">
    <property type="entry name" value="PROTEIN FAR1-RELATED SEQUENCE"/>
    <property type="match status" value="1"/>
</dbReference>
<reference evidence="5" key="1">
    <citation type="submission" date="2002-02" db="EMBL/GenBank/DDBJ databases">
        <title>Comparative sequence analysis of homologous Wx1 regions in barley, maize, pearl millet, rice, sorghum and diploid wheat.</title>
        <authorList>
            <person name="Ma J."/>
            <person name="SanMiguel P.J."/>
            <person name="Dubcovsky J."/>
            <person name="Shiloff B.A."/>
            <person name="Rostoks N."/>
            <person name="Jiang Z."/>
            <person name="Busso C.S."/>
            <person name="Kleinhofs A."/>
            <person name="Devos K.M."/>
            <person name="Ramakrishna W."/>
            <person name="Bennetzen J.L."/>
        </authorList>
    </citation>
    <scope>NUCLEOTIDE SEQUENCE</scope>
</reference>
<evidence type="ECO:0000256" key="1">
    <source>
        <dbReference type="PROSITE-ProRule" id="PRU00325"/>
    </source>
</evidence>
<dbReference type="InterPro" id="IPR004330">
    <property type="entry name" value="FAR1_DNA_bnd_dom"/>
</dbReference>
<comment type="function">
    <text evidence="2">Putative transcription activator involved in regulating light control of development.</text>
</comment>
<dbReference type="GO" id="GO:0006355">
    <property type="term" value="P:regulation of DNA-templated transcription"/>
    <property type="evidence" value="ECO:0007669"/>
    <property type="project" value="UniProtKB-UniRule"/>
</dbReference>
<keyword evidence="1 2" id="KW-0863">Zinc-finger</keyword>
<organism evidence="5">
    <name type="scientific">Zea mays</name>
    <name type="common">Maize</name>
    <dbReference type="NCBI Taxonomy" id="4577"/>
    <lineage>
        <taxon>Eukaryota</taxon>
        <taxon>Viridiplantae</taxon>
        <taxon>Streptophyta</taxon>
        <taxon>Embryophyta</taxon>
        <taxon>Tracheophyta</taxon>
        <taxon>Spermatophyta</taxon>
        <taxon>Magnoliopsida</taxon>
        <taxon>Liliopsida</taxon>
        <taxon>Poales</taxon>
        <taxon>Poaceae</taxon>
        <taxon>PACMAD clade</taxon>
        <taxon>Panicoideae</taxon>
        <taxon>Andropogonodae</taxon>
        <taxon>Andropogoneae</taxon>
        <taxon>Tripsacinae</taxon>
        <taxon>Zea</taxon>
    </lineage>
</organism>
<dbReference type="GO" id="GO:0008270">
    <property type="term" value="F:zinc ion binding"/>
    <property type="evidence" value="ECO:0007669"/>
    <property type="project" value="UniProtKB-UniRule"/>
</dbReference>
<evidence type="ECO:0000313" key="5">
    <source>
        <dbReference type="EMBL" id="AAQ06286.1"/>
    </source>
</evidence>
<accession>Q5NKQ1</accession>
<evidence type="ECO:0000259" key="4">
    <source>
        <dbReference type="PROSITE" id="PS50966"/>
    </source>
</evidence>
<keyword evidence="2" id="KW-0862">Zinc</keyword>
<dbReference type="Pfam" id="PF10551">
    <property type="entry name" value="MULE"/>
    <property type="match status" value="1"/>
</dbReference>
<dbReference type="GO" id="GO:0005634">
    <property type="term" value="C:nucleus"/>
    <property type="evidence" value="ECO:0007669"/>
    <property type="project" value="UniProtKB-SubCell"/>
</dbReference>
<comment type="subcellular location">
    <subcellularLocation>
        <location evidence="2">Nucleus</location>
    </subcellularLocation>
</comment>
<proteinExistence type="inferred from homology"/>
<comment type="similarity">
    <text evidence="2">Belongs to the FHY3/FAR1 family.</text>
</comment>
<evidence type="ECO:0000256" key="2">
    <source>
        <dbReference type="RuleBase" id="RU367018"/>
    </source>
</evidence>
<sequence length="868" mass="99265">MTTPCTSDGRNAVTPPAALPAPGIVEEGNTVHQSLMGTSQRIPMRTIGEHEQDTPHILQSHDDSIDQRLVPKVGMTFSNVDEAYKFYSRYAYEVGFPLKRYRERKNCKWLNCSMEGKRAERGNGTPKVRNTISKRTQCRAGMKLKKIYDDAKENIISVRIDLIHLEHNHEFFRKDTEKNQLQCNKTHDPEYMEFLSAMQESRIPQHCIMDFVSEMHGGPENVPLTTQDMINLKKARQRERNANDVSKLLSFFALCKKDNPQFFSDFQLDQEGKILSIFWSHASQQADYIDFGDAVTFDTTHKTNLYDKPLGMFVGCNHHLQCTVFGFTLLGDETVDTFEWVFNAFKTCMGAEGPRVMLTDQDPAMPVALGRNRYMPYLNELYARFEEEDFKTRFQSIIHHPLTVTEFETAWAMLIDDFHLHDNISLSRMYEIRKDWIPAFFKHDYCGLMVSTQRSESMNKLVKSAHVDANTPLHQFAKQMLKLLHSRKMKEAKEALGCMGQKETNTLYMFEIRVARTYTRAVMNKFHESLKYATAYKISHDPEGGVNEWVVQHTSRSNKIVWGQHQFKVIADVDAGKYECECKHWEHTGLLCVHLLRTFMHLQIDRIPSEYILQRYTYSAIQDVTFSRDDKNLKGKDGETKSYRQKMLLKKSMKVVHHASLSKAGYDRALEMMDELLLLLSRLEPDIEGDDSTSDGEGIQVIQLVPTLQEGGVSDTQCVMPQQILEQHDYGQLTTSTALIDESGTDLTIKKKLDFNVSGVSLRRPDNAKPKGRTIRDTEKRVIKLGAKGDKKKNRKCQRCGIADGHNSRTCLSVEENRLRLASLTGRKRGRPIGSRNKGSSSAPNWNEACTSKKHQGGVTDNDSSSGE</sequence>
<name>Q5NKQ1_MAIZE</name>
<dbReference type="InterPro" id="IPR018289">
    <property type="entry name" value="MULE_transposase_dom"/>
</dbReference>
<evidence type="ECO:0000256" key="3">
    <source>
        <dbReference type="SAM" id="MobiDB-lite"/>
    </source>
</evidence>
<keyword evidence="2" id="KW-0539">Nucleus</keyword>
<dbReference type="Pfam" id="PF04434">
    <property type="entry name" value="SWIM"/>
    <property type="match status" value="1"/>
</dbReference>
<feature type="compositionally biased region" description="Polar residues" evidence="3">
    <location>
        <begin position="837"/>
        <end position="850"/>
    </location>
</feature>
<dbReference type="PANTHER" id="PTHR31669">
    <property type="entry name" value="PROTEIN FAR1-RELATED SEQUENCE 10-RELATED"/>
    <property type="match status" value="1"/>
</dbReference>
<dbReference type="InterPro" id="IPR031052">
    <property type="entry name" value="FHY3/FAR1"/>
</dbReference>
<feature type="domain" description="SWIM-type" evidence="4">
    <location>
        <begin position="567"/>
        <end position="603"/>
    </location>
</feature>
<feature type="region of interest" description="Disordered" evidence="3">
    <location>
        <begin position="823"/>
        <end position="868"/>
    </location>
</feature>
<protein>
    <recommendedName>
        <fullName evidence="2">Protein FAR1-RELATED SEQUENCE</fullName>
    </recommendedName>
</protein>
<dbReference type="Pfam" id="PF03101">
    <property type="entry name" value="FAR1"/>
    <property type="match status" value="1"/>
</dbReference>
<feature type="compositionally biased region" description="Polar residues" evidence="3">
    <location>
        <begin position="859"/>
        <end position="868"/>
    </location>
</feature>
<dbReference type="AlphaFoldDB" id="Q5NKQ1"/>
<dbReference type="EMBL" id="AF488416">
    <property type="protein sequence ID" value="AAQ06286.1"/>
    <property type="molecule type" value="Genomic_DNA"/>
</dbReference>